<evidence type="ECO:0000256" key="7">
    <source>
        <dbReference type="ARBA" id="ARBA00023146"/>
    </source>
</evidence>
<dbReference type="InterPro" id="IPR009080">
    <property type="entry name" value="tRNAsynth_Ia_anticodon-bd"/>
</dbReference>
<evidence type="ECO:0000256" key="3">
    <source>
        <dbReference type="ARBA" id="ARBA00022598"/>
    </source>
</evidence>
<dbReference type="Gene3D" id="1.10.730.10">
    <property type="entry name" value="Isoleucyl-tRNA Synthetase, Domain 1"/>
    <property type="match status" value="1"/>
</dbReference>
<dbReference type="PROSITE" id="PS00178">
    <property type="entry name" value="AA_TRNA_LIGASE_I"/>
    <property type="match status" value="1"/>
</dbReference>
<dbReference type="CDD" id="cd00817">
    <property type="entry name" value="ValRS_core"/>
    <property type="match status" value="1"/>
</dbReference>
<dbReference type="Proteomes" id="UP000050795">
    <property type="component" value="Unassembled WGS sequence"/>
</dbReference>
<dbReference type="NCBIfam" id="TIGR00422">
    <property type="entry name" value="valS"/>
    <property type="match status" value="1"/>
</dbReference>
<keyword evidence="13" id="KW-1185">Reference proteome</keyword>
<dbReference type="Gene3D" id="3.90.740.10">
    <property type="entry name" value="Valyl/Leucyl/Isoleucyl-tRNA synthetase, editing domain"/>
    <property type="match status" value="1"/>
</dbReference>
<accession>A0AA85JLQ0</accession>
<feature type="domain" description="Aminoacyl-tRNA synthetase class Ia" evidence="11">
    <location>
        <begin position="104"/>
        <end position="730"/>
    </location>
</feature>
<dbReference type="SUPFAM" id="SSF50677">
    <property type="entry name" value="ValRS/IleRS/LeuRS editing domain"/>
    <property type="match status" value="1"/>
</dbReference>
<dbReference type="WBParaSite" id="TREG1_27340.1">
    <property type="protein sequence ID" value="TREG1_27340.1"/>
    <property type="gene ID" value="TREG1_27340"/>
</dbReference>
<dbReference type="SUPFAM" id="SSF47323">
    <property type="entry name" value="Anticodon-binding domain of a subclass of class I aminoacyl-tRNA synthetases"/>
    <property type="match status" value="1"/>
</dbReference>
<evidence type="ECO:0000259" key="11">
    <source>
        <dbReference type="Pfam" id="PF00133"/>
    </source>
</evidence>
<name>A0AA85JLQ0_TRIRE</name>
<dbReference type="InterPro" id="IPR009008">
    <property type="entry name" value="Val/Leu/Ile-tRNA-synth_edit"/>
</dbReference>
<dbReference type="SUPFAM" id="SSF52374">
    <property type="entry name" value="Nucleotidylyl transferase"/>
    <property type="match status" value="1"/>
</dbReference>
<keyword evidence="6 9" id="KW-0648">Protein biosynthesis</keyword>
<reference evidence="14" key="2">
    <citation type="submission" date="2023-11" db="UniProtKB">
        <authorList>
            <consortium name="WormBaseParasite"/>
        </authorList>
    </citation>
    <scope>IDENTIFICATION</scope>
</reference>
<dbReference type="GO" id="GO:0005829">
    <property type="term" value="C:cytosol"/>
    <property type="evidence" value="ECO:0007669"/>
    <property type="project" value="TreeGrafter"/>
</dbReference>
<dbReference type="Gene3D" id="3.40.50.620">
    <property type="entry name" value="HUPs"/>
    <property type="match status" value="2"/>
</dbReference>
<evidence type="ECO:0000256" key="1">
    <source>
        <dbReference type="ARBA" id="ARBA00005594"/>
    </source>
</evidence>
<feature type="domain" description="Methionyl/Valyl/Leucyl/Isoleucyl-tRNA synthetase anticodon-binding" evidence="12">
    <location>
        <begin position="842"/>
        <end position="983"/>
    </location>
</feature>
<proteinExistence type="inferred from homology"/>
<evidence type="ECO:0000256" key="6">
    <source>
        <dbReference type="ARBA" id="ARBA00022917"/>
    </source>
</evidence>
<dbReference type="GO" id="GO:0006438">
    <property type="term" value="P:valyl-tRNA aminoacylation"/>
    <property type="evidence" value="ECO:0007669"/>
    <property type="project" value="InterPro"/>
</dbReference>
<keyword evidence="4 9" id="KW-0547">Nucleotide-binding</keyword>
<sequence length="1153" mass="133088">MTLLFFMHSQLRIFSSLGYDHSKVYRRFQLNLGLIKRWKTSQEKVLLDDSNHISLSATNPHWNLLHSESVYNPQLVENPQLCKTLWDRLKVFQVQYSTSVSSISDNRKSVISMILPPPNVTGSLHVGHALTCAIQDAIARCYRMHGKTVLWVPGMDHAGIATQSIVERDLLKSYHHKHHHSHKESVNAMDSSASSVTNPRLLLGREAFLNRVWDWKNEHAKLIREQLDSLGLCLDWRREFFTLSSSHSKCVTEAFLKLYNAGLIYRDESFVSWCCHLQTAISDIEVESRELSSSTFINVPGFKEPIEFGIMDYFAYRVIDPPNRLTSSPSSASSSKYRQFDARPNEITVATTRLETMLADVALVVHPEDERYQHFIGCHVEHPFCSNGRRVLPIIADGEFVKPEIGTGVVKLSPGHSPVDFELAKRHNLPVITIFDNSGCIINTADEFAGLPRFQARQRLVERLSELGLYKYRKDVSVDGDCTILPVCSRSGDIIEPMIRKQWFIKTKDLAKAAIEVVQSGQIEMIPSYQKLVWSEWLNPVNHKDWCISRQLWWGHPIPAYKISLSNQITGDDGKEFWIVARSMDEALQRLNNSEYKSCEYQITPDSDVLDTWFSSAILPFSVFGWPEKTKESYFYPLRLLETGQDILFFWVARMVMLGIFLTGQVPFKTVLLHGLVCDSTGQKMSKSKNNVINPLKIIHGIGNLSKETVGSSIQVLGADALRAALLTCQIHQPHIKFDENVVLEMRKFCNKIWQTARFVLIQLEKQNLLESISSSRHESLEYQWNQYVGRLHHENKLRLFDIWIIYKLYRLTELINSTWIDISDIDGYGHVNDDRDDSGSNNEYMKWSFHHGVMGLHNWWINDLCSIYLEVVKRSADSMPLSSKNSLQILYLCLITGIRLLHPIMPYLTEVIWHGININMERRDDDSSQFYIPEKCLLMETFPNIQWFNFLHHAYHDPVSSPLHSLERINETMHELITVATNVNSWRTLLKSINETPHSEQSKGDDKSQRIYITKTSNNSMITTNTTTDTEDESSVLKALTGIHLRSEILLDRSSVSDFIHIPVYDKFNSWQLCINKRAYDLQWTRNELQNRIDKLRQRKEELIKNTYNNNLGKKRIGKKATTDCINEVNQSKIEAIERKQEKLEYQFSLLK</sequence>
<keyword evidence="5 9" id="KW-0067">ATP-binding</keyword>
<dbReference type="GO" id="GO:0005524">
    <property type="term" value="F:ATP binding"/>
    <property type="evidence" value="ECO:0007669"/>
    <property type="project" value="UniProtKB-KW"/>
</dbReference>
<keyword evidence="7 9" id="KW-0030">Aminoacyl-tRNA synthetase</keyword>
<keyword evidence="3 9" id="KW-0436">Ligase</keyword>
<evidence type="ECO:0000256" key="8">
    <source>
        <dbReference type="ARBA" id="ARBA00029936"/>
    </source>
</evidence>
<protein>
    <recommendedName>
        <fullName evidence="2">valine--tRNA ligase</fullName>
        <ecNumber evidence="2">6.1.1.9</ecNumber>
    </recommendedName>
    <alternativeName>
        <fullName evidence="8">Valyl-tRNA synthetase</fullName>
    </alternativeName>
</protein>
<dbReference type="GO" id="GO:0004832">
    <property type="term" value="F:valine-tRNA ligase activity"/>
    <property type="evidence" value="ECO:0007669"/>
    <property type="project" value="UniProtKB-EC"/>
</dbReference>
<dbReference type="PRINTS" id="PR00986">
    <property type="entry name" value="TRNASYNTHVAL"/>
</dbReference>
<dbReference type="InterPro" id="IPR014729">
    <property type="entry name" value="Rossmann-like_a/b/a_fold"/>
</dbReference>
<dbReference type="InterPro" id="IPR002303">
    <property type="entry name" value="Valyl-tRNA_ligase"/>
</dbReference>
<dbReference type="Pfam" id="PF08264">
    <property type="entry name" value="Anticodon_1"/>
    <property type="match status" value="1"/>
</dbReference>
<dbReference type="PANTHER" id="PTHR11946:SF109">
    <property type="entry name" value="VALINE--TRNA LIGASE"/>
    <property type="match status" value="1"/>
</dbReference>
<dbReference type="NCBIfam" id="NF004349">
    <property type="entry name" value="PRK05729.1"/>
    <property type="match status" value="1"/>
</dbReference>
<evidence type="ECO:0000313" key="14">
    <source>
        <dbReference type="WBParaSite" id="TREG1_27340.1"/>
    </source>
</evidence>
<evidence type="ECO:0000256" key="5">
    <source>
        <dbReference type="ARBA" id="ARBA00022840"/>
    </source>
</evidence>
<dbReference type="AlphaFoldDB" id="A0AA85JLQ0"/>
<feature type="coiled-coil region" evidence="10">
    <location>
        <begin position="1080"/>
        <end position="1107"/>
    </location>
</feature>
<dbReference type="CDD" id="cd07962">
    <property type="entry name" value="Anticodon_Ia_Val"/>
    <property type="match status" value="1"/>
</dbReference>
<dbReference type="InterPro" id="IPR033705">
    <property type="entry name" value="Anticodon_Ia_Val"/>
</dbReference>
<evidence type="ECO:0000259" key="12">
    <source>
        <dbReference type="Pfam" id="PF08264"/>
    </source>
</evidence>
<evidence type="ECO:0000256" key="4">
    <source>
        <dbReference type="ARBA" id="ARBA00022741"/>
    </source>
</evidence>
<dbReference type="EC" id="6.1.1.9" evidence="2"/>
<dbReference type="Pfam" id="PF00133">
    <property type="entry name" value="tRNA-synt_1"/>
    <property type="match status" value="1"/>
</dbReference>
<evidence type="ECO:0000256" key="10">
    <source>
        <dbReference type="SAM" id="Coils"/>
    </source>
</evidence>
<dbReference type="InterPro" id="IPR013155">
    <property type="entry name" value="M/V/L/I-tRNA-synth_anticd-bd"/>
</dbReference>
<dbReference type="InterPro" id="IPR001412">
    <property type="entry name" value="aa-tRNA-synth_I_CS"/>
</dbReference>
<organism evidence="13 14">
    <name type="scientific">Trichobilharzia regenti</name>
    <name type="common">Nasal bird schistosome</name>
    <dbReference type="NCBI Taxonomy" id="157069"/>
    <lineage>
        <taxon>Eukaryota</taxon>
        <taxon>Metazoa</taxon>
        <taxon>Spiralia</taxon>
        <taxon>Lophotrochozoa</taxon>
        <taxon>Platyhelminthes</taxon>
        <taxon>Trematoda</taxon>
        <taxon>Digenea</taxon>
        <taxon>Strigeidida</taxon>
        <taxon>Schistosomatoidea</taxon>
        <taxon>Schistosomatidae</taxon>
        <taxon>Trichobilharzia</taxon>
    </lineage>
</organism>
<keyword evidence="10" id="KW-0175">Coiled coil</keyword>
<dbReference type="GO" id="GO:0002161">
    <property type="term" value="F:aminoacyl-tRNA deacylase activity"/>
    <property type="evidence" value="ECO:0007669"/>
    <property type="project" value="InterPro"/>
</dbReference>
<evidence type="ECO:0000313" key="13">
    <source>
        <dbReference type="Proteomes" id="UP000050795"/>
    </source>
</evidence>
<dbReference type="InterPro" id="IPR002300">
    <property type="entry name" value="aa-tRNA-synth_Ia"/>
</dbReference>
<reference evidence="13" key="1">
    <citation type="submission" date="2022-06" db="EMBL/GenBank/DDBJ databases">
        <authorList>
            <person name="Berger JAMES D."/>
            <person name="Berger JAMES D."/>
        </authorList>
    </citation>
    <scope>NUCLEOTIDE SEQUENCE [LARGE SCALE GENOMIC DNA]</scope>
</reference>
<comment type="similarity">
    <text evidence="1 9">Belongs to the class-I aminoacyl-tRNA synthetase family.</text>
</comment>
<evidence type="ECO:0000256" key="2">
    <source>
        <dbReference type="ARBA" id="ARBA00013169"/>
    </source>
</evidence>
<evidence type="ECO:0000256" key="9">
    <source>
        <dbReference type="RuleBase" id="RU363035"/>
    </source>
</evidence>
<dbReference type="PANTHER" id="PTHR11946">
    <property type="entry name" value="VALYL-TRNA SYNTHETASES"/>
    <property type="match status" value="1"/>
</dbReference>